<protein>
    <submittedName>
        <fullName evidence="1">Uncharacterized protein</fullName>
    </submittedName>
</protein>
<evidence type="ECO:0000313" key="1">
    <source>
        <dbReference type="EMBL" id="SJL17922.1"/>
    </source>
</evidence>
<dbReference type="STRING" id="47428.A0A284SA95"/>
<gene>
    <name evidence="1" type="ORF">ARMOST_21492</name>
</gene>
<keyword evidence="2" id="KW-1185">Reference proteome</keyword>
<name>A0A284SA95_ARMOS</name>
<accession>A0A284SA95</accession>
<proteinExistence type="predicted"/>
<organism evidence="1 2">
    <name type="scientific">Armillaria ostoyae</name>
    <name type="common">Armillaria root rot fungus</name>
    <dbReference type="NCBI Taxonomy" id="47428"/>
    <lineage>
        <taxon>Eukaryota</taxon>
        <taxon>Fungi</taxon>
        <taxon>Dikarya</taxon>
        <taxon>Basidiomycota</taxon>
        <taxon>Agaricomycotina</taxon>
        <taxon>Agaricomycetes</taxon>
        <taxon>Agaricomycetidae</taxon>
        <taxon>Agaricales</taxon>
        <taxon>Marasmiineae</taxon>
        <taxon>Physalacriaceae</taxon>
        <taxon>Armillaria</taxon>
    </lineage>
</organism>
<dbReference type="AlphaFoldDB" id="A0A284SA95"/>
<dbReference type="OrthoDB" id="3035586at2759"/>
<reference evidence="2" key="1">
    <citation type="journal article" date="2017" name="Nat. Ecol. Evol.">
        <title>Genome expansion and lineage-specific genetic innovations in the forest pathogenic fungi Armillaria.</title>
        <authorList>
            <person name="Sipos G."/>
            <person name="Prasanna A.N."/>
            <person name="Walter M.C."/>
            <person name="O'Connor E."/>
            <person name="Balint B."/>
            <person name="Krizsan K."/>
            <person name="Kiss B."/>
            <person name="Hess J."/>
            <person name="Varga T."/>
            <person name="Slot J."/>
            <person name="Riley R."/>
            <person name="Boka B."/>
            <person name="Rigling D."/>
            <person name="Barry K."/>
            <person name="Lee J."/>
            <person name="Mihaltcheva S."/>
            <person name="LaButti K."/>
            <person name="Lipzen A."/>
            <person name="Waldron R."/>
            <person name="Moloney N.M."/>
            <person name="Sperisen C."/>
            <person name="Kredics L."/>
            <person name="Vagvoelgyi C."/>
            <person name="Patrignani A."/>
            <person name="Fitzpatrick D."/>
            <person name="Nagy I."/>
            <person name="Doyle S."/>
            <person name="Anderson J.B."/>
            <person name="Grigoriev I.V."/>
            <person name="Gueldener U."/>
            <person name="Muensterkoetter M."/>
            <person name="Nagy L.G."/>
        </authorList>
    </citation>
    <scope>NUCLEOTIDE SEQUENCE [LARGE SCALE GENOMIC DNA]</scope>
    <source>
        <strain evidence="2">C18/9</strain>
    </source>
</reference>
<evidence type="ECO:0000313" key="2">
    <source>
        <dbReference type="Proteomes" id="UP000219338"/>
    </source>
</evidence>
<dbReference type="Proteomes" id="UP000219338">
    <property type="component" value="Unassembled WGS sequence"/>
</dbReference>
<sequence length="265" mass="29874">MPRLKTYNIFALSGIHIAYEDSYDFETTEHTLPITQKRRLFRGSWILRSVLHVKFAQVVFEKSAVECLELSFIVGLNDSEDVSDPPVPENRLVLPHVTRLELGYMGLCEAQNVLRQFDFPSLRGLTLRNSQERAESSSVLVSLMTFLQVEQLSSLNLVEICVLPAGFPEVETAAEESLPVVLEVWVEGRSVNLSGLKELVVQMRGPGSVAIVLFLRERLEQGTINKVYAGPVLERMLLALKDDVQEEVSSLGYLQLAKESRVFFF</sequence>
<dbReference type="EMBL" id="FUEG01000050">
    <property type="protein sequence ID" value="SJL17922.1"/>
    <property type="molecule type" value="Genomic_DNA"/>
</dbReference>